<name>A0A4E0S3I9_FASHE</name>
<protein>
    <submittedName>
        <fullName evidence="1">Uncharacterized protein</fullName>
    </submittedName>
</protein>
<organism evidence="1 2">
    <name type="scientific">Fasciola hepatica</name>
    <name type="common">Liver fluke</name>
    <dbReference type="NCBI Taxonomy" id="6192"/>
    <lineage>
        <taxon>Eukaryota</taxon>
        <taxon>Metazoa</taxon>
        <taxon>Spiralia</taxon>
        <taxon>Lophotrochozoa</taxon>
        <taxon>Platyhelminthes</taxon>
        <taxon>Trematoda</taxon>
        <taxon>Digenea</taxon>
        <taxon>Plagiorchiida</taxon>
        <taxon>Echinostomata</taxon>
        <taxon>Echinostomatoidea</taxon>
        <taxon>Fasciolidae</taxon>
        <taxon>Fasciola</taxon>
    </lineage>
</organism>
<gene>
    <name evidence="1" type="ORF">D915_000185</name>
</gene>
<dbReference type="Proteomes" id="UP000230066">
    <property type="component" value="Unassembled WGS sequence"/>
</dbReference>
<keyword evidence="2" id="KW-1185">Reference proteome</keyword>
<dbReference type="EMBL" id="JXXN02000031">
    <property type="protein sequence ID" value="THD28972.1"/>
    <property type="molecule type" value="Genomic_DNA"/>
</dbReference>
<dbReference type="AlphaFoldDB" id="A0A4E0S3I9"/>
<comment type="caution">
    <text evidence="1">The sequence shown here is derived from an EMBL/GenBank/DDBJ whole genome shotgun (WGS) entry which is preliminary data.</text>
</comment>
<proteinExistence type="predicted"/>
<sequence>MALGKIPYLGSDLENALTNEYVAKMNEIRMEQLTRVGVLSMLENPTPDELKEFRNQLKWIILGWTMTPGSPISTLNDEAMKEVAEVLVNLRKTYADLHRKPIKRLVDKLLLSGPQTSYVTNKLDFFFFKGSLHAKLFHLSMNVQRVMKRR</sequence>
<accession>A0A4E0S3I9</accession>
<evidence type="ECO:0000313" key="2">
    <source>
        <dbReference type="Proteomes" id="UP000230066"/>
    </source>
</evidence>
<evidence type="ECO:0000313" key="1">
    <source>
        <dbReference type="EMBL" id="THD28972.1"/>
    </source>
</evidence>
<reference evidence="1" key="1">
    <citation type="submission" date="2019-03" db="EMBL/GenBank/DDBJ databases">
        <title>Improved annotation for the trematode Fasciola hepatica.</title>
        <authorList>
            <person name="Choi Y.-J."/>
            <person name="Martin J."/>
            <person name="Mitreva M."/>
        </authorList>
    </citation>
    <scope>NUCLEOTIDE SEQUENCE [LARGE SCALE GENOMIC DNA]</scope>
</reference>